<organism evidence="4 5">
    <name type="scientific">Salinimicrobium catena</name>
    <dbReference type="NCBI Taxonomy" id="390640"/>
    <lineage>
        <taxon>Bacteria</taxon>
        <taxon>Pseudomonadati</taxon>
        <taxon>Bacteroidota</taxon>
        <taxon>Flavobacteriia</taxon>
        <taxon>Flavobacteriales</taxon>
        <taxon>Flavobacteriaceae</taxon>
        <taxon>Salinimicrobium</taxon>
    </lineage>
</organism>
<proteinExistence type="predicted"/>
<evidence type="ECO:0000256" key="2">
    <source>
        <dbReference type="ARBA" id="ARBA00022729"/>
    </source>
</evidence>
<dbReference type="GO" id="GO:0005576">
    <property type="term" value="C:extracellular region"/>
    <property type="evidence" value="ECO:0007669"/>
    <property type="project" value="UniProtKB-SubCell"/>
</dbReference>
<protein>
    <submittedName>
        <fullName evidence="4">Peptidoglycan/xylan/chitin deacetylase, PgdA/CDA1 family</fullName>
    </submittedName>
</protein>
<gene>
    <name evidence="4" type="ORF">SAMN04488034_102320</name>
</gene>
<dbReference type="SUPFAM" id="SSF88713">
    <property type="entry name" value="Glycoside hydrolase/deacetylase"/>
    <property type="match status" value="1"/>
</dbReference>
<evidence type="ECO:0000256" key="1">
    <source>
        <dbReference type="ARBA" id="ARBA00004613"/>
    </source>
</evidence>
<comment type="subcellular location">
    <subcellularLocation>
        <location evidence="1">Secreted</location>
    </subcellularLocation>
</comment>
<feature type="domain" description="NodB homology" evidence="3">
    <location>
        <begin position="47"/>
        <end position="271"/>
    </location>
</feature>
<dbReference type="GO" id="GO:0016810">
    <property type="term" value="F:hydrolase activity, acting on carbon-nitrogen (but not peptide) bonds"/>
    <property type="evidence" value="ECO:0007669"/>
    <property type="project" value="InterPro"/>
</dbReference>
<reference evidence="4 5" key="1">
    <citation type="submission" date="2016-10" db="EMBL/GenBank/DDBJ databases">
        <authorList>
            <person name="de Groot N.N."/>
        </authorList>
    </citation>
    <scope>NUCLEOTIDE SEQUENCE [LARGE SCALE GENOMIC DNA]</scope>
    <source>
        <strain evidence="4 5">DSM 23553</strain>
    </source>
</reference>
<dbReference type="OrthoDB" id="1446101at2"/>
<dbReference type="EMBL" id="FNUG01000002">
    <property type="protein sequence ID" value="SEE77445.1"/>
    <property type="molecule type" value="Genomic_DNA"/>
</dbReference>
<dbReference type="Proteomes" id="UP000199448">
    <property type="component" value="Unassembled WGS sequence"/>
</dbReference>
<dbReference type="GO" id="GO:0005975">
    <property type="term" value="P:carbohydrate metabolic process"/>
    <property type="evidence" value="ECO:0007669"/>
    <property type="project" value="InterPro"/>
</dbReference>
<evidence type="ECO:0000313" key="4">
    <source>
        <dbReference type="EMBL" id="SEE77445.1"/>
    </source>
</evidence>
<keyword evidence="2" id="KW-0732">Signal</keyword>
<evidence type="ECO:0000259" key="3">
    <source>
        <dbReference type="PROSITE" id="PS51677"/>
    </source>
</evidence>
<evidence type="ECO:0000313" key="5">
    <source>
        <dbReference type="Proteomes" id="UP000199448"/>
    </source>
</evidence>
<sequence>MKVLVYHKIHDKTQFEKQIKFLKRSYNIIDPTCLEDHLCHGKSLPENSLMITFDDGDSTLYKNAFPVLKRENIPAIIFVITNLIGTNEPFWWDELEYLLGEEEGNNKVWEVKTWPNKKRVQYLQELRSKSNKEQYKYPQLSIQELKEMQHANILIANHTHTHPMLDKCEEDELEEELFNSTEKLKERNFNYQYFAYPNGNYSERAEKKLVQHGIKYSFLFDHKINTGKLNPLRISRLKVNDNTPIWKLKFILSGWHSRVLPVTRTLGKLRR</sequence>
<dbReference type="PANTHER" id="PTHR34216:SF3">
    <property type="entry name" value="POLY-BETA-1,6-N-ACETYL-D-GLUCOSAMINE N-DEACETYLASE"/>
    <property type="match status" value="1"/>
</dbReference>
<dbReference type="InterPro" id="IPR051398">
    <property type="entry name" value="Polysacch_Deacetylase"/>
</dbReference>
<dbReference type="Pfam" id="PF01522">
    <property type="entry name" value="Polysacc_deac_1"/>
    <property type="match status" value="1"/>
</dbReference>
<dbReference type="InterPro" id="IPR002509">
    <property type="entry name" value="NODB_dom"/>
</dbReference>
<dbReference type="CDD" id="cd10918">
    <property type="entry name" value="CE4_NodB_like_5s_6s"/>
    <property type="match status" value="1"/>
</dbReference>
<dbReference type="Gene3D" id="3.20.20.370">
    <property type="entry name" value="Glycoside hydrolase/deacetylase"/>
    <property type="match status" value="1"/>
</dbReference>
<accession>A0A1H5LK86</accession>
<dbReference type="STRING" id="390640.SAMN04488034_102320"/>
<dbReference type="RefSeq" id="WP_093112647.1">
    <property type="nucleotide sequence ID" value="NZ_FNGG01000002.1"/>
</dbReference>
<dbReference type="AlphaFoldDB" id="A0A1H5LK86"/>
<dbReference type="PROSITE" id="PS51677">
    <property type="entry name" value="NODB"/>
    <property type="match status" value="1"/>
</dbReference>
<dbReference type="PANTHER" id="PTHR34216">
    <property type="match status" value="1"/>
</dbReference>
<name>A0A1H5LK86_9FLAO</name>
<keyword evidence="5" id="KW-1185">Reference proteome</keyword>
<dbReference type="InterPro" id="IPR011330">
    <property type="entry name" value="Glyco_hydro/deAcase_b/a-brl"/>
</dbReference>